<dbReference type="PANTHER" id="PTHR47053:SF1">
    <property type="entry name" value="MUREIN DD-ENDOPEPTIDASE MEPH-RELATED"/>
    <property type="match status" value="1"/>
</dbReference>
<evidence type="ECO:0000256" key="5">
    <source>
        <dbReference type="SAM" id="SignalP"/>
    </source>
</evidence>
<dbReference type="RefSeq" id="WP_198490913.1">
    <property type="nucleotide sequence ID" value="NZ_CP066078.1"/>
</dbReference>
<evidence type="ECO:0000259" key="6">
    <source>
        <dbReference type="PROSITE" id="PS51935"/>
    </source>
</evidence>
<keyword evidence="2" id="KW-0645">Protease</keyword>
<gene>
    <name evidence="7" type="ORF">I6H58_04085</name>
</gene>
<evidence type="ECO:0000256" key="1">
    <source>
        <dbReference type="ARBA" id="ARBA00007074"/>
    </source>
</evidence>
<accession>A0A7T4MV04</accession>
<dbReference type="Gene3D" id="3.90.1720.10">
    <property type="entry name" value="endopeptidase domain like (from Nostoc punctiforme)"/>
    <property type="match status" value="1"/>
</dbReference>
<keyword evidence="3" id="KW-0378">Hydrolase</keyword>
<dbReference type="AlphaFoldDB" id="A0A7T4MV04"/>
<feature type="chain" id="PRO_5038885026" evidence="5">
    <location>
        <begin position="40"/>
        <end position="193"/>
    </location>
</feature>
<feature type="domain" description="NlpC/P60" evidence="6">
    <location>
        <begin position="78"/>
        <end position="193"/>
    </location>
</feature>
<evidence type="ECO:0000256" key="4">
    <source>
        <dbReference type="ARBA" id="ARBA00022807"/>
    </source>
</evidence>
<feature type="signal peptide" evidence="5">
    <location>
        <begin position="1"/>
        <end position="39"/>
    </location>
</feature>
<dbReference type="PROSITE" id="PS51935">
    <property type="entry name" value="NLPC_P60"/>
    <property type="match status" value="1"/>
</dbReference>
<keyword evidence="4" id="KW-0788">Thiol protease</keyword>
<dbReference type="Pfam" id="PF00877">
    <property type="entry name" value="NLPC_P60"/>
    <property type="match status" value="1"/>
</dbReference>
<protein>
    <submittedName>
        <fullName evidence="7">C40 family peptidase</fullName>
    </submittedName>
</protein>
<evidence type="ECO:0000313" key="7">
    <source>
        <dbReference type="EMBL" id="QQC60126.1"/>
    </source>
</evidence>
<dbReference type="InterPro" id="IPR000064">
    <property type="entry name" value="NLP_P60_dom"/>
</dbReference>
<dbReference type="PANTHER" id="PTHR47053">
    <property type="entry name" value="MUREIN DD-ENDOPEPTIDASE MEPH-RELATED"/>
    <property type="match status" value="1"/>
</dbReference>
<dbReference type="GO" id="GO:0006508">
    <property type="term" value="P:proteolysis"/>
    <property type="evidence" value="ECO:0007669"/>
    <property type="project" value="UniProtKB-KW"/>
</dbReference>
<name>A0A7T4MV04_9MICC</name>
<evidence type="ECO:0000256" key="3">
    <source>
        <dbReference type="ARBA" id="ARBA00022801"/>
    </source>
</evidence>
<keyword evidence="5" id="KW-0732">Signal</keyword>
<evidence type="ECO:0000313" key="8">
    <source>
        <dbReference type="Proteomes" id="UP000595221"/>
    </source>
</evidence>
<proteinExistence type="inferred from homology"/>
<dbReference type="GO" id="GO:0008234">
    <property type="term" value="F:cysteine-type peptidase activity"/>
    <property type="evidence" value="ECO:0007669"/>
    <property type="project" value="UniProtKB-KW"/>
</dbReference>
<dbReference type="InterPro" id="IPR038765">
    <property type="entry name" value="Papain-like_cys_pep_sf"/>
</dbReference>
<comment type="similarity">
    <text evidence="1">Belongs to the peptidase C40 family.</text>
</comment>
<reference evidence="7 8" key="1">
    <citation type="submission" date="2020-12" db="EMBL/GenBank/DDBJ databases">
        <title>FDA dAtabase for Regulatory Grade micrObial Sequences (FDA-ARGOS): Supporting development and validation of Infectious Disease Dx tests.</title>
        <authorList>
            <person name="Sproer C."/>
            <person name="Gronow S."/>
            <person name="Severitt S."/>
            <person name="Schroder I."/>
            <person name="Tallon L."/>
            <person name="Sadzewicz L."/>
            <person name="Zhao X."/>
            <person name="Boylan J."/>
            <person name="Ott S."/>
            <person name="Bowen H."/>
            <person name="Vavikolanu K."/>
            <person name="Mehta A."/>
            <person name="Aluvathingal J."/>
            <person name="Nadendla S."/>
            <person name="Lowell S."/>
            <person name="Myers T."/>
            <person name="Yan Y."/>
            <person name="Sichtig H."/>
        </authorList>
    </citation>
    <scope>NUCLEOTIDE SEQUENCE [LARGE SCALE GENOMIC DNA]</scope>
    <source>
        <strain evidence="7 8">FDAARGOS_1001</strain>
    </source>
</reference>
<sequence>MAKSTARHRAATQSHALRNTGIAAAAGAVVLGSVAPANAYAGAATTYTQPAASSTQYAAQNTYTAQNTVDTSASTHVTGDRATIVADAEAGQGGAYVWGGKSYKAWDCSGFVSYVYKQSGIDLTAYTYAMKNELKQTSTPQPGDIVFTNGYSHVGIYLGDGQMISALNPSQGTQITAVDGGGMMPVDGYFTAL</sequence>
<organism evidence="7 8">
    <name type="scientific">Rothia kristinae</name>
    <dbReference type="NCBI Taxonomy" id="37923"/>
    <lineage>
        <taxon>Bacteria</taxon>
        <taxon>Bacillati</taxon>
        <taxon>Actinomycetota</taxon>
        <taxon>Actinomycetes</taxon>
        <taxon>Micrococcales</taxon>
        <taxon>Micrococcaceae</taxon>
        <taxon>Rothia</taxon>
    </lineage>
</organism>
<dbReference type="InterPro" id="IPR051202">
    <property type="entry name" value="Peptidase_C40"/>
</dbReference>
<dbReference type="SUPFAM" id="SSF54001">
    <property type="entry name" value="Cysteine proteinases"/>
    <property type="match status" value="1"/>
</dbReference>
<dbReference type="EMBL" id="CP066078">
    <property type="protein sequence ID" value="QQC60126.1"/>
    <property type="molecule type" value="Genomic_DNA"/>
</dbReference>
<evidence type="ECO:0000256" key="2">
    <source>
        <dbReference type="ARBA" id="ARBA00022670"/>
    </source>
</evidence>
<dbReference type="Proteomes" id="UP000595221">
    <property type="component" value="Chromosome"/>
</dbReference>